<dbReference type="EMBL" id="JAVRRJ010000001">
    <property type="protein sequence ID" value="KAK5090683.1"/>
    <property type="molecule type" value="Genomic_DNA"/>
</dbReference>
<evidence type="ECO:0008006" key="4">
    <source>
        <dbReference type="Google" id="ProtNLM"/>
    </source>
</evidence>
<dbReference type="AlphaFoldDB" id="A0AAN7T5T4"/>
<feature type="transmembrane region" description="Helical" evidence="1">
    <location>
        <begin position="179"/>
        <end position="210"/>
    </location>
</feature>
<keyword evidence="1" id="KW-0472">Membrane</keyword>
<proteinExistence type="predicted"/>
<evidence type="ECO:0000313" key="2">
    <source>
        <dbReference type="EMBL" id="KAK5090683.1"/>
    </source>
</evidence>
<sequence length="331" mass="37211">MIEVPDNGTHHHHHTFHGPHIDALVDESISKLAPFSGLILTITTVLVFAYRLYFIEKFLMNTRSYRGRYQALSEDQRRSLVNHHVAGTCKIILLISAIYPFLSIAFGRATPHTPFTPGSRVTMGDVMIVCSQLFTVMYIFELFYRVNVSPISAAHHVGAIVIAQSAVAISLNFDHEQDAVIEFIMCFVWGAFDCIAELWPHIAMILYRLLPPSDEHSKRARHFHGLMSRLFFSVAVMEIVGTTLETTVVFWLFGSLWHKWTLSFKVVTPILHVLFSCAQLWGAWVFWNLSKKEARKAAGLLSSGVTQIEDGEVGAIERLKSGGPLVSTTKV</sequence>
<evidence type="ECO:0000256" key="1">
    <source>
        <dbReference type="SAM" id="Phobius"/>
    </source>
</evidence>
<accession>A0AAN7T5T4</accession>
<keyword evidence="1" id="KW-0812">Transmembrane</keyword>
<dbReference type="Proteomes" id="UP001309876">
    <property type="component" value="Unassembled WGS sequence"/>
</dbReference>
<reference evidence="2 3" key="1">
    <citation type="submission" date="2023-08" db="EMBL/GenBank/DDBJ databases">
        <title>Black Yeasts Isolated from many extreme environments.</title>
        <authorList>
            <person name="Coleine C."/>
            <person name="Stajich J.E."/>
            <person name="Selbmann L."/>
        </authorList>
    </citation>
    <scope>NUCLEOTIDE SEQUENCE [LARGE SCALE GENOMIC DNA]</scope>
    <source>
        <strain evidence="2 3">CCFEE 5910</strain>
    </source>
</reference>
<feature type="transmembrane region" description="Helical" evidence="1">
    <location>
        <begin position="32"/>
        <end position="53"/>
    </location>
</feature>
<feature type="transmembrane region" description="Helical" evidence="1">
    <location>
        <begin position="266"/>
        <end position="287"/>
    </location>
</feature>
<gene>
    <name evidence="2" type="ORF">LTR05_000858</name>
</gene>
<feature type="transmembrane region" description="Helical" evidence="1">
    <location>
        <begin position="156"/>
        <end position="173"/>
    </location>
</feature>
<evidence type="ECO:0000313" key="3">
    <source>
        <dbReference type="Proteomes" id="UP001309876"/>
    </source>
</evidence>
<organism evidence="2 3">
    <name type="scientific">Lithohypha guttulata</name>
    <dbReference type="NCBI Taxonomy" id="1690604"/>
    <lineage>
        <taxon>Eukaryota</taxon>
        <taxon>Fungi</taxon>
        <taxon>Dikarya</taxon>
        <taxon>Ascomycota</taxon>
        <taxon>Pezizomycotina</taxon>
        <taxon>Eurotiomycetes</taxon>
        <taxon>Chaetothyriomycetidae</taxon>
        <taxon>Chaetothyriales</taxon>
        <taxon>Trichomeriaceae</taxon>
        <taxon>Lithohypha</taxon>
    </lineage>
</organism>
<feature type="transmembrane region" description="Helical" evidence="1">
    <location>
        <begin position="85"/>
        <end position="106"/>
    </location>
</feature>
<protein>
    <recommendedName>
        <fullName evidence="4">TLC domain-containing protein</fullName>
    </recommendedName>
</protein>
<keyword evidence="3" id="KW-1185">Reference proteome</keyword>
<comment type="caution">
    <text evidence="2">The sequence shown here is derived from an EMBL/GenBank/DDBJ whole genome shotgun (WGS) entry which is preliminary data.</text>
</comment>
<name>A0AAN7T5T4_9EURO</name>
<keyword evidence="1" id="KW-1133">Transmembrane helix</keyword>
<feature type="transmembrane region" description="Helical" evidence="1">
    <location>
        <begin position="126"/>
        <end position="144"/>
    </location>
</feature>
<feature type="transmembrane region" description="Helical" evidence="1">
    <location>
        <begin position="230"/>
        <end position="254"/>
    </location>
</feature>